<evidence type="ECO:0000256" key="2">
    <source>
        <dbReference type="ARBA" id="ARBA00009694"/>
    </source>
</evidence>
<comment type="similarity">
    <text evidence="2">Belongs to the UPF0382 family.</text>
</comment>
<keyword evidence="4 6" id="KW-1133">Transmembrane helix</keyword>
<dbReference type="PANTHER" id="PTHR43461">
    <property type="entry name" value="TRANSMEMBRANE PROTEIN 256"/>
    <property type="match status" value="1"/>
</dbReference>
<gene>
    <name evidence="7" type="ORF">ACFQPS_09570</name>
</gene>
<evidence type="ECO:0000313" key="8">
    <source>
        <dbReference type="Proteomes" id="UP001596456"/>
    </source>
</evidence>
<protein>
    <submittedName>
        <fullName evidence="7">DUF423 domain-containing protein</fullName>
    </submittedName>
</protein>
<evidence type="ECO:0000256" key="5">
    <source>
        <dbReference type="ARBA" id="ARBA00023136"/>
    </source>
</evidence>
<dbReference type="EMBL" id="JBHTCM010000010">
    <property type="protein sequence ID" value="MFC7333410.1"/>
    <property type="molecule type" value="Genomic_DNA"/>
</dbReference>
<dbReference type="PROSITE" id="PS51257">
    <property type="entry name" value="PROKAR_LIPOPROTEIN"/>
    <property type="match status" value="1"/>
</dbReference>
<feature type="transmembrane region" description="Helical" evidence="6">
    <location>
        <begin position="75"/>
        <end position="98"/>
    </location>
</feature>
<name>A0ABW2KVR6_9PROT</name>
<evidence type="ECO:0000256" key="6">
    <source>
        <dbReference type="SAM" id="Phobius"/>
    </source>
</evidence>
<keyword evidence="5 6" id="KW-0472">Membrane</keyword>
<dbReference type="Proteomes" id="UP001596456">
    <property type="component" value="Unassembled WGS sequence"/>
</dbReference>
<keyword evidence="8" id="KW-1185">Reference proteome</keyword>
<reference evidence="8" key="1">
    <citation type="journal article" date="2019" name="Int. J. Syst. Evol. Microbiol.">
        <title>The Global Catalogue of Microorganisms (GCM) 10K type strain sequencing project: providing services to taxonomists for standard genome sequencing and annotation.</title>
        <authorList>
            <consortium name="The Broad Institute Genomics Platform"/>
            <consortium name="The Broad Institute Genome Sequencing Center for Infectious Disease"/>
            <person name="Wu L."/>
            <person name="Ma J."/>
        </authorList>
    </citation>
    <scope>NUCLEOTIDE SEQUENCE [LARGE SCALE GENOMIC DNA]</scope>
    <source>
        <strain evidence="8">CGMCC 1.16275</strain>
    </source>
</reference>
<comment type="caution">
    <text evidence="7">The sequence shown here is derived from an EMBL/GenBank/DDBJ whole genome shotgun (WGS) entry which is preliminary data.</text>
</comment>
<dbReference type="InterPro" id="IPR006696">
    <property type="entry name" value="DUF423"/>
</dbReference>
<proteinExistence type="inferred from homology"/>
<evidence type="ECO:0000256" key="1">
    <source>
        <dbReference type="ARBA" id="ARBA00004141"/>
    </source>
</evidence>
<dbReference type="RefSeq" id="WP_377358470.1">
    <property type="nucleotide sequence ID" value="NZ_JBHTCM010000010.1"/>
</dbReference>
<organism evidence="7 8">
    <name type="scientific">Rhodocista pekingensis</name>
    <dbReference type="NCBI Taxonomy" id="201185"/>
    <lineage>
        <taxon>Bacteria</taxon>
        <taxon>Pseudomonadati</taxon>
        <taxon>Pseudomonadota</taxon>
        <taxon>Alphaproteobacteria</taxon>
        <taxon>Rhodospirillales</taxon>
        <taxon>Azospirillaceae</taxon>
        <taxon>Rhodocista</taxon>
    </lineage>
</organism>
<evidence type="ECO:0000256" key="4">
    <source>
        <dbReference type="ARBA" id="ARBA00022989"/>
    </source>
</evidence>
<sequence>MTDRATRPLLILAGLFGAVAVACGAYASHGLPAVRDARAVELWQTASQYQLAHAAALLGLVAWRRHGGADRLTALAGAAFALGCLLFPGALYLLGWFGPSALGAVAPVGGVSFILGWLLLSVAGLRGLRS</sequence>
<dbReference type="Pfam" id="PF04241">
    <property type="entry name" value="DUF423"/>
    <property type="match status" value="1"/>
</dbReference>
<evidence type="ECO:0000256" key="3">
    <source>
        <dbReference type="ARBA" id="ARBA00022692"/>
    </source>
</evidence>
<evidence type="ECO:0000313" key="7">
    <source>
        <dbReference type="EMBL" id="MFC7333410.1"/>
    </source>
</evidence>
<comment type="subcellular location">
    <subcellularLocation>
        <location evidence="1">Membrane</location>
        <topology evidence="1">Multi-pass membrane protein</topology>
    </subcellularLocation>
</comment>
<keyword evidence="3 6" id="KW-0812">Transmembrane</keyword>
<feature type="transmembrane region" description="Helical" evidence="6">
    <location>
        <begin position="104"/>
        <end position="125"/>
    </location>
</feature>
<dbReference type="PANTHER" id="PTHR43461:SF1">
    <property type="entry name" value="TRANSMEMBRANE PROTEIN 256"/>
    <property type="match status" value="1"/>
</dbReference>
<accession>A0ABW2KVR6</accession>
<feature type="transmembrane region" description="Helical" evidence="6">
    <location>
        <begin position="46"/>
        <end position="63"/>
    </location>
</feature>